<feature type="compositionally biased region" description="Basic and acidic residues" evidence="1">
    <location>
        <begin position="212"/>
        <end position="222"/>
    </location>
</feature>
<keyword evidence="3" id="KW-1185">Reference proteome</keyword>
<protein>
    <submittedName>
        <fullName evidence="2">Uncharacterized protein</fullName>
    </submittedName>
</protein>
<dbReference type="HOGENOM" id="CLU_513049_0_0_1"/>
<gene>
    <name evidence="2" type="ORF">PIIN_05642</name>
</gene>
<dbReference type="EMBL" id="CAFZ01000131">
    <property type="protein sequence ID" value="CCA71707.1"/>
    <property type="molecule type" value="Genomic_DNA"/>
</dbReference>
<feature type="compositionally biased region" description="Low complexity" evidence="1">
    <location>
        <begin position="313"/>
        <end position="328"/>
    </location>
</feature>
<feature type="region of interest" description="Disordered" evidence="1">
    <location>
        <begin position="126"/>
        <end position="359"/>
    </location>
</feature>
<dbReference type="eggNOG" id="ENOG502SM1Z">
    <property type="taxonomic scope" value="Eukaryota"/>
</dbReference>
<dbReference type="OMA" id="REICRNR"/>
<evidence type="ECO:0000256" key="1">
    <source>
        <dbReference type="SAM" id="MobiDB-lite"/>
    </source>
</evidence>
<feature type="compositionally biased region" description="Low complexity" evidence="1">
    <location>
        <begin position="223"/>
        <end position="233"/>
    </location>
</feature>
<dbReference type="AlphaFoldDB" id="G4TK67"/>
<feature type="compositionally biased region" description="Pro residues" evidence="1">
    <location>
        <begin position="338"/>
        <end position="349"/>
    </location>
</feature>
<sequence>MCRLAIPANSADTCLLCATTGQRKCNHELAVCSNKAVHPNWNSYHYKNAGGISTFQGCGFCKNAKRSGYSAPARTIQDNPGWPGCCYPPTERFYSWILPQDWPYVATYHHMEIPPTVRSALDNMHKKSRENQRPSIEIATGRVSQQPVPIPKANTANLSQPRSYSPGGLYSPATPGSDRSSRHRGSVSSNNSSNSSGSPPSSTGSNGSNASRRREHDFDGSERSSPISPIRSNSQDEHRPIKPSSVGSRRTESPGGSPRDKDSLMGKRRSNSDPKYQQQQPPSAYDRQRGRESPALPTTTTQKRSSPPASTISSNHPYSNPYSPASSSMKRLNQIAAPSPPRQVLPAPVPRSRENNDPSISSVMANMVNMNINGLTPAALSRMQMDSKRGVIPPHVRKAGSVVSAASGSSSSTNSSAREGTVISDGAFTDYLSDDSDFDLQRQAEVEAENLYQEALRKHEENEFREARESLANASGLNRRYAMPNGPSRIRV</sequence>
<feature type="compositionally biased region" description="Polar residues" evidence="1">
    <location>
        <begin position="154"/>
        <end position="163"/>
    </location>
</feature>
<comment type="caution">
    <text evidence="2">The sequence shown here is derived from an EMBL/GenBank/DDBJ whole genome shotgun (WGS) entry which is preliminary data.</text>
</comment>
<evidence type="ECO:0000313" key="2">
    <source>
        <dbReference type="EMBL" id="CCA71707.1"/>
    </source>
</evidence>
<evidence type="ECO:0000313" key="3">
    <source>
        <dbReference type="Proteomes" id="UP000007148"/>
    </source>
</evidence>
<proteinExistence type="predicted"/>
<feature type="compositionally biased region" description="Polar residues" evidence="1">
    <location>
        <begin position="273"/>
        <end position="282"/>
    </location>
</feature>
<feature type="compositionally biased region" description="Polar residues" evidence="1">
    <location>
        <begin position="296"/>
        <end position="312"/>
    </location>
</feature>
<dbReference type="Proteomes" id="UP000007148">
    <property type="component" value="Unassembled WGS sequence"/>
</dbReference>
<name>G4TK67_SERID</name>
<dbReference type="OrthoDB" id="3217643at2759"/>
<feature type="compositionally biased region" description="Low complexity" evidence="1">
    <location>
        <begin position="186"/>
        <end position="210"/>
    </location>
</feature>
<reference evidence="2 3" key="1">
    <citation type="journal article" date="2011" name="PLoS Pathog.">
        <title>Endophytic Life Strategies Decoded by Genome and Transcriptome Analyses of the Mutualistic Root Symbiont Piriformospora indica.</title>
        <authorList>
            <person name="Zuccaro A."/>
            <person name="Lahrmann U."/>
            <person name="Guldener U."/>
            <person name="Langen G."/>
            <person name="Pfiffi S."/>
            <person name="Biedenkopf D."/>
            <person name="Wong P."/>
            <person name="Samans B."/>
            <person name="Grimm C."/>
            <person name="Basiewicz M."/>
            <person name="Murat C."/>
            <person name="Martin F."/>
            <person name="Kogel K.H."/>
        </authorList>
    </citation>
    <scope>NUCLEOTIDE SEQUENCE [LARGE SCALE GENOMIC DNA]</scope>
    <source>
        <strain evidence="2 3">DSM 11827</strain>
    </source>
</reference>
<accession>G4TK67</accession>
<dbReference type="InParanoid" id="G4TK67"/>
<dbReference type="STRING" id="1109443.G4TK67"/>
<organism evidence="2 3">
    <name type="scientific">Serendipita indica (strain DSM 11827)</name>
    <name type="common">Root endophyte fungus</name>
    <name type="synonym">Piriformospora indica</name>
    <dbReference type="NCBI Taxonomy" id="1109443"/>
    <lineage>
        <taxon>Eukaryota</taxon>
        <taxon>Fungi</taxon>
        <taxon>Dikarya</taxon>
        <taxon>Basidiomycota</taxon>
        <taxon>Agaricomycotina</taxon>
        <taxon>Agaricomycetes</taxon>
        <taxon>Sebacinales</taxon>
        <taxon>Serendipitaceae</taxon>
        <taxon>Serendipita</taxon>
    </lineage>
</organism>